<reference evidence="2 3" key="1">
    <citation type="submission" date="2020-11" db="EMBL/GenBank/DDBJ databases">
        <authorList>
            <person name="Kim M.K."/>
        </authorList>
    </citation>
    <scope>NUCLEOTIDE SEQUENCE [LARGE SCALE GENOMIC DNA]</scope>
    <source>
        <strain evidence="2 3">BT290</strain>
    </source>
</reference>
<feature type="transmembrane region" description="Helical" evidence="1">
    <location>
        <begin position="231"/>
        <end position="247"/>
    </location>
</feature>
<feature type="transmembrane region" description="Helical" evidence="1">
    <location>
        <begin position="458"/>
        <end position="478"/>
    </location>
</feature>
<protein>
    <recommendedName>
        <fullName evidence="4">Glycosyltransferase RgtA/B/C/D-like domain-containing protein</fullName>
    </recommendedName>
</protein>
<keyword evidence="1" id="KW-0472">Membrane</keyword>
<feature type="transmembrane region" description="Helical" evidence="1">
    <location>
        <begin position="490"/>
        <end position="510"/>
    </location>
</feature>
<evidence type="ECO:0000313" key="2">
    <source>
        <dbReference type="EMBL" id="MBF9195362.1"/>
    </source>
</evidence>
<dbReference type="EMBL" id="JADQDN010000002">
    <property type="protein sequence ID" value="MBF9195362.1"/>
    <property type="molecule type" value="Genomic_DNA"/>
</dbReference>
<feature type="transmembrane region" description="Helical" evidence="1">
    <location>
        <begin position="371"/>
        <end position="393"/>
    </location>
</feature>
<evidence type="ECO:0008006" key="4">
    <source>
        <dbReference type="Google" id="ProtNLM"/>
    </source>
</evidence>
<evidence type="ECO:0000313" key="3">
    <source>
        <dbReference type="Proteomes" id="UP000611708"/>
    </source>
</evidence>
<proteinExistence type="predicted"/>
<feature type="transmembrane region" description="Helical" evidence="1">
    <location>
        <begin position="203"/>
        <end position="225"/>
    </location>
</feature>
<feature type="transmembrane region" description="Helical" evidence="1">
    <location>
        <begin position="254"/>
        <end position="269"/>
    </location>
</feature>
<dbReference type="Proteomes" id="UP000611708">
    <property type="component" value="Unassembled WGS sequence"/>
</dbReference>
<sequence length="678" mass="73680">MTSTSLWYILYEISIFVAVLPIGLRVLPAPAISTALLLCTWLTLKLLASSAIPMIMTFLGLNSFIGYIIIAAIALMLGVFLYAKLGCSHLNAQFTWTSGHLTSSVVLLAFVAFAVGVGLSRVGPFSETDSLVNFSYVLEWAKNSSSPYFMAYHYSSFWEVAYIPIIALGGTDALLWWPAAQAMALLAASVYVLALYLTNSRWLSWGVLAASITLPAFWFGVSGIGTLKNDMIYNAGLILLVVSLISFRLPEHRLWSAVLAIGGLSFLAVKYSGPVLGFGIMTAWISLGFLSAGVPEAANRTRFAILTGGTALLVAGHYYIKNIMFYGNPLYPYPLHIGAFQLPGVEALPKTSLLSRANDLALWTEFFKSPIYGLALPASFLLGIGCSLYLVMLGVKRKEIFNDALIGASCVLSVLIYAASTFSDWLGPSLVSVRYATGAFILSLIAIVITARSIGRITTLLAVSMLAWCAVVFVQSSIQISFRYTPSETVLKYSVYAVVVAGIAFVIANMQPRFRPATLLALVPIIILAGNQFTEINRDRYWIPSWKPIVAYVSKLRSGERIFLVSASDKLMPIYAGIGEEQNLAPAKYPAVGPSFRNTVISGRLPDLIDRLKSGESFTAIAVMTWQEADGNFMGRVVRDVAPFGYTTSGTSKYAVLLQNSSAKRLSRDISDTERASQ</sequence>
<evidence type="ECO:0000256" key="1">
    <source>
        <dbReference type="SAM" id="Phobius"/>
    </source>
</evidence>
<comment type="caution">
    <text evidence="2">The sequence shown here is derived from an EMBL/GenBank/DDBJ whole genome shotgun (WGS) entry which is preliminary data.</text>
</comment>
<feature type="transmembrane region" description="Helical" evidence="1">
    <location>
        <begin position="432"/>
        <end position="451"/>
    </location>
</feature>
<name>A0ABS0HQ60_9HYPH</name>
<organism evidence="2 3">
    <name type="scientific">Microvirga terrestris</name>
    <dbReference type="NCBI Taxonomy" id="2791024"/>
    <lineage>
        <taxon>Bacteria</taxon>
        <taxon>Pseudomonadati</taxon>
        <taxon>Pseudomonadota</taxon>
        <taxon>Alphaproteobacteria</taxon>
        <taxon>Hyphomicrobiales</taxon>
        <taxon>Methylobacteriaceae</taxon>
        <taxon>Microvirga</taxon>
    </lineage>
</organism>
<feature type="transmembrane region" description="Helical" evidence="1">
    <location>
        <begin position="64"/>
        <end position="83"/>
    </location>
</feature>
<feature type="transmembrane region" description="Helical" evidence="1">
    <location>
        <begin position="400"/>
        <end position="420"/>
    </location>
</feature>
<feature type="transmembrane region" description="Helical" evidence="1">
    <location>
        <begin position="517"/>
        <end position="534"/>
    </location>
</feature>
<accession>A0ABS0HQ60</accession>
<feature type="transmembrane region" description="Helical" evidence="1">
    <location>
        <begin position="275"/>
        <end position="294"/>
    </location>
</feature>
<feature type="transmembrane region" description="Helical" evidence="1">
    <location>
        <begin position="36"/>
        <end position="58"/>
    </location>
</feature>
<keyword evidence="1" id="KW-0812">Transmembrane</keyword>
<feature type="transmembrane region" description="Helical" evidence="1">
    <location>
        <begin position="303"/>
        <end position="320"/>
    </location>
</feature>
<feature type="transmembrane region" description="Helical" evidence="1">
    <location>
        <begin position="104"/>
        <end position="123"/>
    </location>
</feature>
<gene>
    <name evidence="2" type="ORF">I2H36_04895</name>
</gene>
<feature type="transmembrane region" description="Helical" evidence="1">
    <location>
        <begin position="174"/>
        <end position="196"/>
    </location>
</feature>
<keyword evidence="1" id="KW-1133">Transmembrane helix</keyword>
<feature type="transmembrane region" description="Helical" evidence="1">
    <location>
        <begin position="6"/>
        <end position="24"/>
    </location>
</feature>
<dbReference type="RefSeq" id="WP_196262755.1">
    <property type="nucleotide sequence ID" value="NZ_JADQDN010000002.1"/>
</dbReference>
<keyword evidence="3" id="KW-1185">Reference proteome</keyword>